<dbReference type="EMBL" id="AZGY01000012">
    <property type="protein sequence ID" value="KZZ93710.1"/>
    <property type="molecule type" value="Genomic_DNA"/>
</dbReference>
<keyword evidence="1" id="KW-0732">Signal</keyword>
<proteinExistence type="predicted"/>
<gene>
    <name evidence="2" type="ORF">AAL_05426</name>
</gene>
<feature type="signal peptide" evidence="1">
    <location>
        <begin position="1"/>
        <end position="18"/>
    </location>
</feature>
<name>A0A166P0S1_9HYPO</name>
<evidence type="ECO:0000313" key="3">
    <source>
        <dbReference type="Proteomes" id="UP000078544"/>
    </source>
</evidence>
<evidence type="ECO:0000313" key="2">
    <source>
        <dbReference type="EMBL" id="KZZ93710.1"/>
    </source>
</evidence>
<protein>
    <submittedName>
        <fullName evidence="2">Uncharacterized protein</fullName>
    </submittedName>
</protein>
<dbReference type="Proteomes" id="UP000078544">
    <property type="component" value="Unassembled WGS sequence"/>
</dbReference>
<dbReference type="OrthoDB" id="10599919at2759"/>
<sequence length="233" mass="25295">MLLASFTFVAGLVACVSARDVLFYKGSGCSEGEFVGCYDITTYTCCITNEAAAAVSVFKDDGSELATMWSGGGCNKQQCTTITLNALTYVCKRRRALFTGGMVFRVYGPKQEQQPQQEQQQQQQRPDFNCTGTMQTNVFGYTSEKHGTWAIRTDHLQAASAVPQKDAFGHLHNKFAKVAAEDKIAWLQAHGAVYKPQLHGEEVGFGSCLCLDEEAKGGKVTTGFTVDGAITIL</sequence>
<reference evidence="2 3" key="1">
    <citation type="journal article" date="2016" name="Genome Biol. Evol.">
        <title>Divergent and convergent evolution of fungal pathogenicity.</title>
        <authorList>
            <person name="Shang Y."/>
            <person name="Xiao G."/>
            <person name="Zheng P."/>
            <person name="Cen K."/>
            <person name="Zhan S."/>
            <person name="Wang C."/>
        </authorList>
    </citation>
    <scope>NUCLEOTIDE SEQUENCE [LARGE SCALE GENOMIC DNA]</scope>
    <source>
        <strain evidence="2 3">RCEF 2490</strain>
    </source>
</reference>
<accession>A0A166P0S1</accession>
<organism evidence="2 3">
    <name type="scientific">Moelleriella libera RCEF 2490</name>
    <dbReference type="NCBI Taxonomy" id="1081109"/>
    <lineage>
        <taxon>Eukaryota</taxon>
        <taxon>Fungi</taxon>
        <taxon>Dikarya</taxon>
        <taxon>Ascomycota</taxon>
        <taxon>Pezizomycotina</taxon>
        <taxon>Sordariomycetes</taxon>
        <taxon>Hypocreomycetidae</taxon>
        <taxon>Hypocreales</taxon>
        <taxon>Clavicipitaceae</taxon>
        <taxon>Moelleriella</taxon>
    </lineage>
</organism>
<comment type="caution">
    <text evidence="2">The sequence shown here is derived from an EMBL/GenBank/DDBJ whole genome shotgun (WGS) entry which is preliminary data.</text>
</comment>
<dbReference type="AlphaFoldDB" id="A0A166P0S1"/>
<evidence type="ECO:0000256" key="1">
    <source>
        <dbReference type="SAM" id="SignalP"/>
    </source>
</evidence>
<keyword evidence="3" id="KW-1185">Reference proteome</keyword>
<feature type="chain" id="PRO_5007878062" evidence="1">
    <location>
        <begin position="19"/>
        <end position="233"/>
    </location>
</feature>